<dbReference type="SUPFAM" id="SSF50494">
    <property type="entry name" value="Trypsin-like serine proteases"/>
    <property type="match status" value="1"/>
</dbReference>
<evidence type="ECO:0000313" key="2">
    <source>
        <dbReference type="EMBL" id="KUN25300.1"/>
    </source>
</evidence>
<dbReference type="RefSeq" id="WP_059264056.1">
    <property type="nucleotide sequence ID" value="NZ_KQ948358.1"/>
</dbReference>
<dbReference type="PANTHER" id="PTHR43019:SF23">
    <property type="entry name" value="PROTEASE DO-LIKE 5, CHLOROPLASTIC"/>
    <property type="match status" value="1"/>
</dbReference>
<evidence type="ECO:0000313" key="3">
    <source>
        <dbReference type="Proteomes" id="UP000053398"/>
    </source>
</evidence>
<feature type="compositionally biased region" description="Basic and acidic residues" evidence="1">
    <location>
        <begin position="15"/>
        <end position="32"/>
    </location>
</feature>
<comment type="caution">
    <text evidence="2">The sequence shown here is derived from an EMBL/GenBank/DDBJ whole genome shotgun (WGS) entry which is preliminary data.</text>
</comment>
<feature type="compositionally biased region" description="Pro residues" evidence="1">
    <location>
        <begin position="646"/>
        <end position="657"/>
    </location>
</feature>
<sequence length="1377" mass="143175">MTERGPRGGSGRRGHGCEERPFEERAEGERAGGHGAHGVRPSGARVDEDCAAGGPGASPAHRALATAPADDTGAGAGTGRCAAALVRIRDLAGRPRGLGFLADHEGTLLTSHEAVDGLPRLVLHADGDRTCVVGPDAITALPGLDLALVRTEGLGVEPLPLTVRERIDAGTYVQVAAGCWREARVLAATQVTYTATDRFHLLDDALELAIGTAGRDALRLGGGAAGGPVLDARTGAVVGVLGTALHSAQRDAGFAVPLRPVDGALADLLARNAATVPAYGADLNLAGILQLTMTSVGQNGPPGAVEPVERAGIAGELAAFATGDRPVLGLVGAPGSGRTTELAALAARRARGERPAPTLWLRGAGLRGTDTSVADVARRALTRAARIIAASRSGRPEDLGDITPERVARLAARAGRPLLLLLDCPEEMPPALADRLSAWAQGTATWLTETGTRLVVACREEHWERTGRAFPPAVLHVPGDPGEPVRTPPDDRVQAEGGEPSATEPGAGAPTSDPGPDRAPADSAARADGAGAVHASAGSAVEAGGAGAVYAAAGSAAPAGGGEPLHSAPAGPASPDDAEPRVPLPRLALPAGSPDPHHPPARLASPADSPVPDPTPGTPATPAQASPAPAEPVPGVPGVPDVPGEAPLPPATDPLPPCLRVGDFTVGEARWARVRYGIPEGALGERDARHPLVLRLLSEVRAAVPDAPVVGPLDRHDVFAAYLDLMCLRIAVRLAAAGGLRGTAVRRLAARVAGQVHEAARRSLGPGQGELDGESFEAVFPWGPAPARLGGGTGWASAVLTEGLLVPAGTGYRFAHEELADWIQGMHLDLDAALLALVHRVGEPSAPRPVPHHRVGPVVQALLLLARQQGAGQLALRLRELVDALDRDTGSWWAARLLARTLLQVPDATPYTEVLRLLADRVVAWHGARRPVPADFRPAFWTGLPVPDTERLDLLRRLVLADPAPPAAGDRYLDAVAGLLTAAPTAVQPLLTRWFTDERPLPATPHATVATAAQALLHTHRHGALDDLTEVLVACSHRRADELLAVLAEEEPSALCRAVDRWAHDERPARRVAAVAFALRAAPHARSDADRELLRYAALTLLARPADRTLHGAALALLVRDPRSRDRHLPAALRHFTDGDPQFPPSALVPALTTHPEPVLEAFRVRLCAPGAGGPETGAVLRGLTQVGTPVLARRVAALVQEALWLRPETAGPVAGQVAGHVGRRLEQGPTARPVLLPLVTGLLDGAPEPLRAALATVLAAPGTPASRPFRRELLEFLLAREEEPSVLLAVLHAATEHGGREEEARGLVHRTGLLLVRTPEGATRFDRALVDIGRHVPGFAARMARWLNETPDDWAAVVGPSARRMIESLAGVRVPA</sequence>
<dbReference type="Proteomes" id="UP000053398">
    <property type="component" value="Unassembled WGS sequence"/>
</dbReference>
<dbReference type="Pfam" id="PF13365">
    <property type="entry name" value="Trypsin_2"/>
    <property type="match status" value="1"/>
</dbReference>
<dbReference type="InterPro" id="IPR027417">
    <property type="entry name" value="P-loop_NTPase"/>
</dbReference>
<dbReference type="PANTHER" id="PTHR43019">
    <property type="entry name" value="SERINE ENDOPROTEASE DEGS"/>
    <property type="match status" value="1"/>
</dbReference>
<evidence type="ECO:0008006" key="4">
    <source>
        <dbReference type="Google" id="ProtNLM"/>
    </source>
</evidence>
<dbReference type="Gene3D" id="2.40.10.120">
    <property type="match status" value="1"/>
</dbReference>
<gene>
    <name evidence="2" type="ORF">AQJ11_21280</name>
</gene>
<reference evidence="2 3" key="1">
    <citation type="submission" date="2015-10" db="EMBL/GenBank/DDBJ databases">
        <title>Draft genome sequence of Streptomyces corchorusii DSM 40340, type strain for the species Streptomyces corchorusii.</title>
        <authorList>
            <person name="Ruckert C."/>
            <person name="Winkler A."/>
            <person name="Kalinowski J."/>
            <person name="Kampfer P."/>
            <person name="Glaeser S."/>
        </authorList>
    </citation>
    <scope>NUCLEOTIDE SEQUENCE [LARGE SCALE GENOMIC DNA]</scope>
    <source>
        <strain evidence="2 3">DSM 40340</strain>
    </source>
</reference>
<proteinExistence type="predicted"/>
<dbReference type="SUPFAM" id="SSF52540">
    <property type="entry name" value="P-loop containing nucleoside triphosphate hydrolases"/>
    <property type="match status" value="1"/>
</dbReference>
<feature type="region of interest" description="Disordered" evidence="1">
    <location>
        <begin position="555"/>
        <end position="658"/>
    </location>
</feature>
<dbReference type="EMBL" id="LMWP01000020">
    <property type="protein sequence ID" value="KUN25300.1"/>
    <property type="molecule type" value="Genomic_DNA"/>
</dbReference>
<organism evidence="2 3">
    <name type="scientific">Streptomyces corchorusii</name>
    <name type="common">Streptomyces chibaensis</name>
    <dbReference type="NCBI Taxonomy" id="1903"/>
    <lineage>
        <taxon>Bacteria</taxon>
        <taxon>Bacillati</taxon>
        <taxon>Actinomycetota</taxon>
        <taxon>Actinomycetes</taxon>
        <taxon>Kitasatosporales</taxon>
        <taxon>Streptomycetaceae</taxon>
        <taxon>Streptomyces</taxon>
    </lineage>
</organism>
<keyword evidence="3" id="KW-1185">Reference proteome</keyword>
<feature type="region of interest" description="Disordered" evidence="1">
    <location>
        <begin position="469"/>
        <end position="530"/>
    </location>
</feature>
<name>A0A101Q8R8_STRCK</name>
<evidence type="ECO:0000256" key="1">
    <source>
        <dbReference type="SAM" id="MobiDB-lite"/>
    </source>
</evidence>
<feature type="compositionally biased region" description="Low complexity" evidence="1">
    <location>
        <begin position="521"/>
        <end position="530"/>
    </location>
</feature>
<accession>A0A101Q8R8</accession>
<feature type="region of interest" description="Disordered" evidence="1">
    <location>
        <begin position="1"/>
        <end position="62"/>
    </location>
</feature>
<protein>
    <recommendedName>
        <fullName evidence="4">Serine protease</fullName>
    </recommendedName>
</protein>
<dbReference type="InterPro" id="IPR009003">
    <property type="entry name" value="Peptidase_S1_PA"/>
</dbReference>
<feature type="compositionally biased region" description="Pro residues" evidence="1">
    <location>
        <begin position="609"/>
        <end position="619"/>
    </location>
</feature>